<dbReference type="RefSeq" id="WP_158917443.1">
    <property type="nucleotide sequence ID" value="NZ_CP047020.1"/>
</dbReference>
<keyword evidence="4" id="KW-1185">Reference proteome</keyword>
<name>A0A6I6MTU9_9ACTN</name>
<dbReference type="KEGG" id="sbro:GQF42_03285"/>
<sequence length="89" mass="7999">MFRSMATVLAATALTGFLGAGIASAVPDQSPALAAVTQQVRGGDGDGVGGVGPGGSDVGVGVGGLDASGTVGVGGLNASGNEGTGVGGL</sequence>
<evidence type="ECO:0000313" key="2">
    <source>
        <dbReference type="EMBL" id="QHA02444.1"/>
    </source>
</evidence>
<dbReference type="AlphaFoldDB" id="A0A6I6MTU9"/>
<feature type="chain" id="PRO_5044104905" description="DUF320 domain-containing protein" evidence="1">
    <location>
        <begin position="26"/>
        <end position="89"/>
    </location>
</feature>
<accession>A0A6I6MTU9</accession>
<proteinExistence type="predicted"/>
<keyword evidence="1" id="KW-0732">Signal</keyword>
<dbReference type="EMBL" id="CP047020">
    <property type="protein sequence ID" value="QHA02444.1"/>
    <property type="molecule type" value="Genomic_DNA"/>
</dbReference>
<evidence type="ECO:0000313" key="4">
    <source>
        <dbReference type="Proteomes" id="UP000436138"/>
    </source>
</evidence>
<evidence type="ECO:0008006" key="5">
    <source>
        <dbReference type="Google" id="ProtNLM"/>
    </source>
</evidence>
<dbReference type="Proteomes" id="UP000436138">
    <property type="component" value="Chromosome"/>
</dbReference>
<protein>
    <recommendedName>
        <fullName evidence="5">DUF320 domain-containing protein</fullName>
    </recommendedName>
</protein>
<evidence type="ECO:0000256" key="1">
    <source>
        <dbReference type="SAM" id="SignalP"/>
    </source>
</evidence>
<gene>
    <name evidence="2" type="ORF">GQF42_03285</name>
    <name evidence="3" type="ORF">GQF42_42260</name>
</gene>
<reference evidence="2 4" key="1">
    <citation type="submission" date="2019-12" db="EMBL/GenBank/DDBJ databases">
        <title>Streptomyces sp. strain T44 isolated from rhizosphere soil of Broussonetia papyrifera.</title>
        <authorList>
            <person name="Mo P."/>
        </authorList>
    </citation>
    <scope>NUCLEOTIDE SEQUENCE [LARGE SCALE GENOMIC DNA]</scope>
    <source>
        <strain evidence="2 4">T44</strain>
    </source>
</reference>
<feature type="signal peptide" evidence="1">
    <location>
        <begin position="1"/>
        <end position="25"/>
    </location>
</feature>
<organism evidence="2 4">
    <name type="scientific">Streptomyces broussonetiae</name>
    <dbReference type="NCBI Taxonomy" id="2686304"/>
    <lineage>
        <taxon>Bacteria</taxon>
        <taxon>Bacillati</taxon>
        <taxon>Actinomycetota</taxon>
        <taxon>Actinomycetes</taxon>
        <taxon>Kitasatosporales</taxon>
        <taxon>Streptomycetaceae</taxon>
        <taxon>Streptomyces</taxon>
    </lineage>
</organism>
<dbReference type="EMBL" id="CP047020">
    <property type="protein sequence ID" value="QHA08982.1"/>
    <property type="molecule type" value="Genomic_DNA"/>
</dbReference>
<evidence type="ECO:0000313" key="3">
    <source>
        <dbReference type="EMBL" id="QHA08982.1"/>
    </source>
</evidence>
<dbReference type="KEGG" id="sbro:GQF42_42260"/>